<evidence type="ECO:0000313" key="4">
    <source>
        <dbReference type="Proteomes" id="UP000015350"/>
    </source>
</evidence>
<dbReference type="AlphaFoldDB" id="S9S783"/>
<dbReference type="OrthoDB" id="9814110at2"/>
<sequence length="369" mass="41086">MTVPETQDNCRPDGHPVRRALLPPDATVRDAIRNFEASGFQIVLVTTADGKLIGTVTDGDVRRGLLRGAQLDTRLDEVMNRSPRTVAPNTDRTTLLRRMNELQIRQMPIVDAEGHVTDLAVLERLMQVEHQDNWVVLMAGGLGTRLRPLTETVPKPMIPVGGRPLLEHILVNFASQGFSRFFLSVNYKAEMVRGHFGDGSRFDVQIDYLHETERKGTAGSLSLLPERPSKPVIVTNGDLLTAVDLRSLLDFHTAHGGMATVCVRDYSFQIPFGVVETEAHRLLGITEKPVHHQFVNAGIYVLAPEALDHIPSGRMFDMTDLLQSLLDQGEPVSVFPVHEYWLDIGQMTDLERAREDYVSLFPQSVGAKT</sequence>
<dbReference type="PATRIC" id="fig|1316936.3.peg.1875"/>
<feature type="domain" description="CBS" evidence="2">
    <location>
        <begin position="79"/>
        <end position="135"/>
    </location>
</feature>
<protein>
    <submittedName>
        <fullName evidence="3">Nucleotidyl transferase</fullName>
    </submittedName>
</protein>
<dbReference type="SUPFAM" id="SSF53448">
    <property type="entry name" value="Nucleotide-diphospho-sugar transferases"/>
    <property type="match status" value="1"/>
</dbReference>
<dbReference type="Pfam" id="PF00483">
    <property type="entry name" value="NTP_transferase"/>
    <property type="match status" value="1"/>
</dbReference>
<name>S9S783_MAGFU</name>
<dbReference type="InterPro" id="IPR029044">
    <property type="entry name" value="Nucleotide-diphossugar_trans"/>
</dbReference>
<gene>
    <name evidence="3" type="ORF">K678_09393</name>
</gene>
<evidence type="ECO:0000259" key="2">
    <source>
        <dbReference type="PROSITE" id="PS51371"/>
    </source>
</evidence>
<dbReference type="InterPro" id="IPR046342">
    <property type="entry name" value="CBS_dom_sf"/>
</dbReference>
<dbReference type="eggNOG" id="COG1208">
    <property type="taxonomic scope" value="Bacteria"/>
</dbReference>
<dbReference type="RefSeq" id="WP_021132210.1">
    <property type="nucleotide sequence ID" value="NZ_AQPH01000031.1"/>
</dbReference>
<dbReference type="STRING" id="1316936.K678_09393"/>
<accession>S9S783</accession>
<dbReference type="Gene3D" id="3.90.550.10">
    <property type="entry name" value="Spore Coat Polysaccharide Biosynthesis Protein SpsA, Chain A"/>
    <property type="match status" value="1"/>
</dbReference>
<evidence type="ECO:0000313" key="3">
    <source>
        <dbReference type="EMBL" id="EPY01727.1"/>
    </source>
</evidence>
<reference evidence="3 4" key="1">
    <citation type="submission" date="2013-04" db="EMBL/GenBank/DDBJ databases">
        <authorList>
            <person name="Kuznetsov B."/>
            <person name="Ivanovsky R."/>
        </authorList>
    </citation>
    <scope>NUCLEOTIDE SEQUENCE [LARGE SCALE GENOMIC DNA]</scope>
    <source>
        <strain evidence="3 4">MGU-K5</strain>
    </source>
</reference>
<keyword evidence="1" id="KW-0129">CBS domain</keyword>
<dbReference type="eggNOG" id="COG0517">
    <property type="taxonomic scope" value="Bacteria"/>
</dbReference>
<dbReference type="PANTHER" id="PTHR22572">
    <property type="entry name" value="SUGAR-1-PHOSPHATE GUANYL TRANSFERASE"/>
    <property type="match status" value="1"/>
</dbReference>
<dbReference type="InterPro" id="IPR005835">
    <property type="entry name" value="NTP_transferase_dom"/>
</dbReference>
<proteinExistence type="predicted"/>
<dbReference type="Proteomes" id="UP000015350">
    <property type="component" value="Unassembled WGS sequence"/>
</dbReference>
<dbReference type="CDD" id="cd04607">
    <property type="entry name" value="CBS_pair_NTP_transferase_assoc"/>
    <property type="match status" value="1"/>
</dbReference>
<organism evidence="3 4">
    <name type="scientific">Magnetospirillum fulvum MGU-K5</name>
    <dbReference type="NCBI Taxonomy" id="1316936"/>
    <lineage>
        <taxon>Bacteria</taxon>
        <taxon>Pseudomonadati</taxon>
        <taxon>Pseudomonadota</taxon>
        <taxon>Alphaproteobacteria</taxon>
        <taxon>Rhodospirillales</taxon>
        <taxon>Rhodospirillaceae</taxon>
        <taxon>Magnetospirillum</taxon>
    </lineage>
</organism>
<keyword evidence="3" id="KW-0808">Transferase</keyword>
<dbReference type="GO" id="GO:0016740">
    <property type="term" value="F:transferase activity"/>
    <property type="evidence" value="ECO:0007669"/>
    <property type="project" value="UniProtKB-KW"/>
</dbReference>
<feature type="domain" description="CBS" evidence="2">
    <location>
        <begin position="14"/>
        <end position="73"/>
    </location>
</feature>
<dbReference type="SMART" id="SM00116">
    <property type="entry name" value="CBS"/>
    <property type="match status" value="2"/>
</dbReference>
<dbReference type="SUPFAM" id="SSF54631">
    <property type="entry name" value="CBS-domain pair"/>
    <property type="match status" value="1"/>
</dbReference>
<dbReference type="Gene3D" id="3.10.580.10">
    <property type="entry name" value="CBS-domain"/>
    <property type="match status" value="1"/>
</dbReference>
<dbReference type="EMBL" id="AQPH01000031">
    <property type="protein sequence ID" value="EPY01727.1"/>
    <property type="molecule type" value="Genomic_DNA"/>
</dbReference>
<evidence type="ECO:0000256" key="1">
    <source>
        <dbReference type="PROSITE-ProRule" id="PRU00703"/>
    </source>
</evidence>
<dbReference type="PROSITE" id="PS51371">
    <property type="entry name" value="CBS"/>
    <property type="match status" value="2"/>
</dbReference>
<dbReference type="Pfam" id="PF00571">
    <property type="entry name" value="CBS"/>
    <property type="match status" value="2"/>
</dbReference>
<dbReference type="InterPro" id="IPR000644">
    <property type="entry name" value="CBS_dom"/>
</dbReference>
<dbReference type="InterPro" id="IPR050486">
    <property type="entry name" value="Mannose-1P_guanyltransferase"/>
</dbReference>
<dbReference type="CDD" id="cd06426">
    <property type="entry name" value="NTP_transferase_like_2"/>
    <property type="match status" value="1"/>
</dbReference>
<comment type="caution">
    <text evidence="3">The sequence shown here is derived from an EMBL/GenBank/DDBJ whole genome shotgun (WGS) entry which is preliminary data.</text>
</comment>